<sequence length="175" mass="19237">MFGLEVETSQADREGRDIPEKKALIPYPVTILFVCFFFFFFFFLRQGLALSPRLDCCGVPSAHCNLHLPGSSDSPASASRVAGITGVCHHTQLIFVFLVETGFYHIGQTGLELLTSSDLPALASQSVGITGVSYRTRPNKFVSKVTGDLAKSNDHLLCSPCLMENHNSHQPKYQQ</sequence>
<feature type="transmembrane region" description="Helical" evidence="1">
    <location>
        <begin position="24"/>
        <end position="44"/>
    </location>
</feature>
<dbReference type="AlphaFoldDB" id="A0A8D2G8Y8"/>
<reference evidence="2" key="2">
    <citation type="submission" date="2025-08" db="UniProtKB">
        <authorList>
            <consortium name="Ensembl"/>
        </authorList>
    </citation>
    <scope>IDENTIFICATION</scope>
</reference>
<evidence type="ECO:0000313" key="2">
    <source>
        <dbReference type="Ensembl" id="ENSTGEP00000031402.1"/>
    </source>
</evidence>
<keyword evidence="3" id="KW-1185">Reference proteome</keyword>
<keyword evidence="1" id="KW-0472">Membrane</keyword>
<evidence type="ECO:0000313" key="3">
    <source>
        <dbReference type="Proteomes" id="UP000694411"/>
    </source>
</evidence>
<dbReference type="Proteomes" id="UP000694411">
    <property type="component" value="Chromosome 1"/>
</dbReference>
<name>A0A8D2G8Y8_THEGE</name>
<evidence type="ECO:0000256" key="1">
    <source>
        <dbReference type="SAM" id="Phobius"/>
    </source>
</evidence>
<reference evidence="2" key="3">
    <citation type="submission" date="2025-09" db="UniProtKB">
        <authorList>
            <consortium name="Ensembl"/>
        </authorList>
    </citation>
    <scope>IDENTIFICATION</scope>
</reference>
<dbReference type="PANTHER" id="PTHR12138">
    <property type="entry name" value="PRIMATE-EXPANDED PROTEIN FAMILY"/>
    <property type="match status" value="1"/>
</dbReference>
<accession>A0A8D2G8Y8</accession>
<dbReference type="PRINTS" id="PR02045">
    <property type="entry name" value="F138DOMAIN"/>
</dbReference>
<keyword evidence="1" id="KW-1133">Transmembrane helix</keyword>
<dbReference type="PANTHER" id="PTHR12138:SF162">
    <property type="entry name" value="CHROMOSOME UNDETERMINED SCAFFOLD_275, WHOLE GENOME SHOTGUN SEQUENCE"/>
    <property type="match status" value="1"/>
</dbReference>
<proteinExistence type="predicted"/>
<protein>
    <submittedName>
        <fullName evidence="2">Uncharacterized protein</fullName>
    </submittedName>
</protein>
<dbReference type="Ensembl" id="ENSTGET00000037314.1">
    <property type="protein sequence ID" value="ENSTGEP00000031402.1"/>
    <property type="gene ID" value="ENSTGEG00000025136.1"/>
</dbReference>
<reference evidence="2" key="1">
    <citation type="submission" date="2018-05" db="EMBL/GenBank/DDBJ databases">
        <title>Whole genome of Theropithecus gelada.</title>
        <authorList>
            <person name="Chiou K.L."/>
            <person name="Snyder-Mackler N."/>
        </authorList>
    </citation>
    <scope>NUCLEOTIDE SEQUENCE [LARGE SCALE GENOMIC DNA]</scope>
</reference>
<organism evidence="2 3">
    <name type="scientific">Theropithecus gelada</name>
    <name type="common">Gelada baboon</name>
    <dbReference type="NCBI Taxonomy" id="9565"/>
    <lineage>
        <taxon>Eukaryota</taxon>
        <taxon>Metazoa</taxon>
        <taxon>Chordata</taxon>
        <taxon>Craniata</taxon>
        <taxon>Vertebrata</taxon>
        <taxon>Euteleostomi</taxon>
        <taxon>Mammalia</taxon>
        <taxon>Eutheria</taxon>
        <taxon>Euarchontoglires</taxon>
        <taxon>Primates</taxon>
        <taxon>Haplorrhini</taxon>
        <taxon>Catarrhini</taxon>
        <taxon>Cercopithecidae</taxon>
        <taxon>Cercopithecinae</taxon>
        <taxon>Theropithecus</taxon>
    </lineage>
</organism>
<keyword evidence="1" id="KW-0812">Transmembrane</keyword>